<evidence type="ECO:0000259" key="3">
    <source>
        <dbReference type="Pfam" id="PF03109"/>
    </source>
</evidence>
<dbReference type="PANTHER" id="PTHR10566:SF113">
    <property type="entry name" value="PROTEIN ACTIVITY OF BC1 COMPLEX KINASE 7, CHLOROPLASTIC"/>
    <property type="match status" value="1"/>
</dbReference>
<feature type="transmembrane region" description="Helical" evidence="2">
    <location>
        <begin position="518"/>
        <end position="540"/>
    </location>
</feature>
<dbReference type="PANTHER" id="PTHR10566">
    <property type="entry name" value="CHAPERONE-ACTIVITY OF BC1 COMPLEX CABC1 -RELATED"/>
    <property type="match status" value="1"/>
</dbReference>
<keyword evidence="2" id="KW-0472">Membrane</keyword>
<dbReference type="SUPFAM" id="SSF56112">
    <property type="entry name" value="Protein kinase-like (PK-like)"/>
    <property type="match status" value="1"/>
</dbReference>
<dbReference type="EMBL" id="BSPT01000079">
    <property type="protein sequence ID" value="GLT07765.1"/>
    <property type="molecule type" value="Genomic_DNA"/>
</dbReference>
<name>A0ABQ6EJG3_9SPHN</name>
<dbReference type="InterPro" id="IPR011009">
    <property type="entry name" value="Kinase-like_dom_sf"/>
</dbReference>
<reference evidence="5" key="1">
    <citation type="journal article" date="2019" name="Int. J. Syst. Evol. Microbiol.">
        <title>The Global Catalogue of Microorganisms (GCM) 10K type strain sequencing project: providing services to taxonomists for standard genome sequencing and annotation.</title>
        <authorList>
            <consortium name="The Broad Institute Genomics Platform"/>
            <consortium name="The Broad Institute Genome Sequencing Center for Infectious Disease"/>
            <person name="Wu L."/>
            <person name="Ma J."/>
        </authorList>
    </citation>
    <scope>NUCLEOTIDE SEQUENCE [LARGE SCALE GENOMIC DNA]</scope>
    <source>
        <strain evidence="5">NBRC 109639</strain>
    </source>
</reference>
<protein>
    <recommendedName>
        <fullName evidence="3">ABC1 atypical kinase-like domain-containing protein</fullName>
    </recommendedName>
</protein>
<keyword evidence="2" id="KW-1133">Transmembrane helix</keyword>
<evidence type="ECO:0000313" key="4">
    <source>
        <dbReference type="EMBL" id="GLT07765.1"/>
    </source>
</evidence>
<sequence>MRRVAELSAILIRHGLGELVGRIGLEKAMRSAGYVAASPGSGVSNGSTLPRRLRQALEEMGPTFVKLGQILSTRVDLLPPTYIAELCKLRSSVPAIPFLELVEEVEAELGHPLAADFCEIDPIALAGGSIAQVHRARLHSGGEVILKIRRPGIGAIIETDLRLLMRLANVAVAESDEIRRFRPREIVTEFARSIRRELDLANECHNAERIAENFRDMSYIHVPRVHWEWTSERMNVQDMASGLSGTDLDAVRAAGLDLRVIAARGTEAVLKMIFEDRFFHADPHPGNVFYRAGDEIEFIDFGMVGNLARQRRDELVDLLTGVVDRRPEIVVRTLLDWSGAEVEDTAGLSTRIDTFIDRVHGLPLKALNPSALALELITLIREHGLVLPPDLTLAVKAFTSLEGMGRELDPDFDMVAAAQPFLHRLIAERYSPFRLARSARDGVVAGAGLMNRLPSDISDFLNAARRGNLRLGIDLRQVDRLAERFDRAVTRMTMGILIAALIMGSSIVMTVAGGDLPIGVTFFAMLGFFGSIAGALWLLWSVLRRKGN</sequence>
<keyword evidence="5" id="KW-1185">Reference proteome</keyword>
<evidence type="ECO:0000313" key="5">
    <source>
        <dbReference type="Proteomes" id="UP001157117"/>
    </source>
</evidence>
<dbReference type="InterPro" id="IPR050154">
    <property type="entry name" value="UbiB_kinase"/>
</dbReference>
<feature type="domain" description="ABC1 atypical kinase-like" evidence="3">
    <location>
        <begin position="88"/>
        <end position="326"/>
    </location>
</feature>
<proteinExistence type="inferred from homology"/>
<gene>
    <name evidence="4" type="primary">aarF_2</name>
    <name evidence="4" type="ORF">GCM10007926_47030</name>
</gene>
<feature type="transmembrane region" description="Helical" evidence="2">
    <location>
        <begin position="494"/>
        <end position="512"/>
    </location>
</feature>
<organism evidence="4 5">
    <name type="scientific">Sphingomonas psychrolutea</name>
    <dbReference type="NCBI Taxonomy" id="1259676"/>
    <lineage>
        <taxon>Bacteria</taxon>
        <taxon>Pseudomonadati</taxon>
        <taxon>Pseudomonadota</taxon>
        <taxon>Alphaproteobacteria</taxon>
        <taxon>Sphingomonadales</taxon>
        <taxon>Sphingomonadaceae</taxon>
        <taxon>Sphingomonas</taxon>
    </lineage>
</organism>
<accession>A0ABQ6EJG3</accession>
<dbReference type="Proteomes" id="UP001157117">
    <property type="component" value="Unassembled WGS sequence"/>
</dbReference>
<dbReference type="InterPro" id="IPR004147">
    <property type="entry name" value="ABC1_dom"/>
</dbReference>
<comment type="caution">
    <text evidence="4">The sequence shown here is derived from an EMBL/GenBank/DDBJ whole genome shotgun (WGS) entry which is preliminary data.</text>
</comment>
<dbReference type="Pfam" id="PF03109">
    <property type="entry name" value="ABC1"/>
    <property type="match status" value="1"/>
</dbReference>
<comment type="similarity">
    <text evidence="1">Belongs to the protein kinase superfamily. ADCK protein kinase family.</text>
</comment>
<keyword evidence="2" id="KW-0812">Transmembrane</keyword>
<evidence type="ECO:0000256" key="2">
    <source>
        <dbReference type="SAM" id="Phobius"/>
    </source>
</evidence>
<evidence type="ECO:0000256" key="1">
    <source>
        <dbReference type="ARBA" id="ARBA00009670"/>
    </source>
</evidence>
<dbReference type="CDD" id="cd05121">
    <property type="entry name" value="ABC1_ADCK3-like"/>
    <property type="match status" value="1"/>
</dbReference>